<gene>
    <name evidence="1" type="ORF">EBF16_01810</name>
</gene>
<keyword evidence="1" id="KW-0614">Plasmid</keyword>
<reference evidence="1 2" key="1">
    <citation type="submission" date="2018-10" db="EMBL/GenBank/DDBJ databases">
        <title>Characterization and genome analysis of a novel bacterium Sphingobium yanoikuyae SJTF8 capable of degrading PAHs.</title>
        <authorList>
            <person name="Yin C."/>
            <person name="Xiong W."/>
            <person name="Liang R."/>
        </authorList>
    </citation>
    <scope>NUCLEOTIDE SEQUENCE [LARGE SCALE GENOMIC DNA]</scope>
    <source>
        <strain evidence="1 2">SJTF8</strain>
        <plasmid evidence="2">pf1</plasmid>
    </source>
</reference>
<proteinExistence type="predicted"/>
<dbReference type="AlphaFoldDB" id="A0A3G2UKZ6"/>
<sequence>MSYPFDQWTTVAGANRDLLLKYAEIMRHAGERQASIATHTLAILSPKNGEQAQPVHAPNFSGFSEIWQEIEQNRQATMEETRAAFKAWQADVGHCFEADAGRQQLAAAFETWTSSLSKLWPGAAAGEKGKAEKKPAS</sequence>
<dbReference type="RefSeq" id="WP_122129142.1">
    <property type="nucleotide sequence ID" value="NZ_CP033227.1"/>
</dbReference>
<organism evidence="1 2">
    <name type="scientific">Sphingobium yanoikuyae</name>
    <name type="common">Sphingomonas yanoikuyae</name>
    <dbReference type="NCBI Taxonomy" id="13690"/>
    <lineage>
        <taxon>Bacteria</taxon>
        <taxon>Pseudomonadati</taxon>
        <taxon>Pseudomonadota</taxon>
        <taxon>Alphaproteobacteria</taxon>
        <taxon>Sphingomonadales</taxon>
        <taxon>Sphingomonadaceae</taxon>
        <taxon>Sphingobium</taxon>
    </lineage>
</organism>
<accession>A0A3G2UKZ6</accession>
<evidence type="ECO:0008006" key="3">
    <source>
        <dbReference type="Google" id="ProtNLM"/>
    </source>
</evidence>
<name>A0A3G2UKZ6_SPHYA</name>
<dbReference type="Proteomes" id="UP000280708">
    <property type="component" value="Plasmid pF1"/>
</dbReference>
<geneLocation type="plasmid" evidence="2">
    <name>pf1</name>
</geneLocation>
<protein>
    <recommendedName>
        <fullName evidence="3">Phasin domain-containing protein</fullName>
    </recommendedName>
</protein>
<evidence type="ECO:0000313" key="1">
    <source>
        <dbReference type="EMBL" id="AYO75736.1"/>
    </source>
</evidence>
<dbReference type="EMBL" id="CP033227">
    <property type="protein sequence ID" value="AYO75736.1"/>
    <property type="molecule type" value="Genomic_DNA"/>
</dbReference>
<evidence type="ECO:0000313" key="2">
    <source>
        <dbReference type="Proteomes" id="UP000280708"/>
    </source>
</evidence>